<organism evidence="1 2">
    <name type="scientific">Caenorhabditis nigoni</name>
    <dbReference type="NCBI Taxonomy" id="1611254"/>
    <lineage>
        <taxon>Eukaryota</taxon>
        <taxon>Metazoa</taxon>
        <taxon>Ecdysozoa</taxon>
        <taxon>Nematoda</taxon>
        <taxon>Chromadorea</taxon>
        <taxon>Rhabditida</taxon>
        <taxon>Rhabditina</taxon>
        <taxon>Rhabditomorpha</taxon>
        <taxon>Rhabditoidea</taxon>
        <taxon>Rhabditidae</taxon>
        <taxon>Peloderinae</taxon>
        <taxon>Caenorhabditis</taxon>
    </lineage>
</organism>
<gene>
    <name evidence="1" type="primary">Cnig_chr_II.g6611</name>
    <name evidence="1" type="ORF">B9Z55_006611</name>
</gene>
<proteinExistence type="predicted"/>
<accession>A0A2G5V601</accession>
<reference evidence="2" key="1">
    <citation type="submission" date="2017-10" db="EMBL/GenBank/DDBJ databases">
        <title>Rapid genome shrinkage in a self-fertile nematode reveals novel sperm competition proteins.</title>
        <authorList>
            <person name="Yin D."/>
            <person name="Schwarz E.M."/>
            <person name="Thomas C.G."/>
            <person name="Felde R.L."/>
            <person name="Korf I.F."/>
            <person name="Cutter A.D."/>
            <person name="Schartner C.M."/>
            <person name="Ralston E.J."/>
            <person name="Meyer B.J."/>
            <person name="Haag E.S."/>
        </authorList>
    </citation>
    <scope>NUCLEOTIDE SEQUENCE [LARGE SCALE GENOMIC DNA]</scope>
    <source>
        <strain evidence="2">JU1422</strain>
    </source>
</reference>
<keyword evidence="2" id="KW-1185">Reference proteome</keyword>
<evidence type="ECO:0000313" key="1">
    <source>
        <dbReference type="EMBL" id="PIC47167.1"/>
    </source>
</evidence>
<evidence type="ECO:0000313" key="2">
    <source>
        <dbReference type="Proteomes" id="UP000230233"/>
    </source>
</evidence>
<sequence length="114" mass="12986">MFEEEVENLEPSHWFHGDIQQDINTFGSASIEDVYNDDIRFMFDIIELPRFEFVKITTDGSDEALQGDRHIGSIALPRNLYITLNPEGRAAQRQQQGPARLMVPFVSISSVMAN</sequence>
<name>A0A2G5V601_9PELO</name>
<dbReference type="Proteomes" id="UP000230233">
    <property type="component" value="Chromosome II"/>
</dbReference>
<dbReference type="AlphaFoldDB" id="A0A2G5V601"/>
<comment type="caution">
    <text evidence="1">The sequence shown here is derived from an EMBL/GenBank/DDBJ whole genome shotgun (WGS) entry which is preliminary data.</text>
</comment>
<dbReference type="EMBL" id="PDUG01000002">
    <property type="protein sequence ID" value="PIC47167.1"/>
    <property type="molecule type" value="Genomic_DNA"/>
</dbReference>
<protein>
    <submittedName>
        <fullName evidence="1">Uncharacterized protein</fullName>
    </submittedName>
</protein>